<protein>
    <recommendedName>
        <fullName evidence="1">Hemerythrin-like domain-containing protein</fullName>
    </recommendedName>
</protein>
<dbReference type="Pfam" id="PF01814">
    <property type="entry name" value="Hemerythrin"/>
    <property type="match status" value="1"/>
</dbReference>
<feature type="domain" description="Hemerythrin-like" evidence="1">
    <location>
        <begin position="4"/>
        <end position="114"/>
    </location>
</feature>
<organism evidence="2 3">
    <name type="scientific">Penicillium salamii</name>
    <dbReference type="NCBI Taxonomy" id="1612424"/>
    <lineage>
        <taxon>Eukaryota</taxon>
        <taxon>Fungi</taxon>
        <taxon>Dikarya</taxon>
        <taxon>Ascomycota</taxon>
        <taxon>Pezizomycotina</taxon>
        <taxon>Eurotiomycetes</taxon>
        <taxon>Eurotiomycetidae</taxon>
        <taxon>Eurotiales</taxon>
        <taxon>Aspergillaceae</taxon>
        <taxon>Penicillium</taxon>
    </lineage>
</organism>
<dbReference type="PANTHER" id="PTHR35585">
    <property type="entry name" value="HHE DOMAIN PROTEIN (AFU_ORTHOLOGUE AFUA_4G00730)"/>
    <property type="match status" value="1"/>
</dbReference>
<proteinExistence type="predicted"/>
<dbReference type="AlphaFoldDB" id="A0A9W4JD76"/>
<evidence type="ECO:0000313" key="2">
    <source>
        <dbReference type="EMBL" id="CAG8386579.1"/>
    </source>
</evidence>
<dbReference type="OrthoDB" id="9983919at2759"/>
<sequence length="186" mass="21428">MVRISEAITEDHRELESLYRTIVNSEDADEQTRFQNQFTWELAQHAVAEELVVHPAIEKVLPDGKETTDRGRREHSTIKEMLDVFQDLNCSDARFLPTITVLMDGLTQHMREETVELVNLESYLALEDSEQLAESLRSTKIFVPSRSHPEIRQPPYETAAGLLTAPLDHLQDLFKKWPEDKGDPME</sequence>
<accession>A0A9W4JD76</accession>
<dbReference type="Proteomes" id="UP001152646">
    <property type="component" value="Unassembled WGS sequence"/>
</dbReference>
<gene>
    <name evidence="2" type="ORF">PSALAMII_LOCUS6622</name>
</gene>
<comment type="caution">
    <text evidence="2">The sequence shown here is derived from an EMBL/GenBank/DDBJ whole genome shotgun (WGS) entry which is preliminary data.</text>
</comment>
<reference evidence="2" key="1">
    <citation type="submission" date="2021-07" db="EMBL/GenBank/DDBJ databases">
        <authorList>
            <person name="Branca A.L. A."/>
        </authorList>
    </citation>
    <scope>NUCLEOTIDE SEQUENCE</scope>
</reference>
<dbReference type="PANTHER" id="PTHR35585:SF1">
    <property type="entry name" value="HHE DOMAIN PROTEIN (AFU_ORTHOLOGUE AFUA_4G00730)"/>
    <property type="match status" value="1"/>
</dbReference>
<evidence type="ECO:0000313" key="3">
    <source>
        <dbReference type="Proteomes" id="UP001152646"/>
    </source>
</evidence>
<dbReference type="Gene3D" id="1.20.120.520">
    <property type="entry name" value="nmb1532 protein domain like"/>
    <property type="match status" value="1"/>
</dbReference>
<dbReference type="InterPro" id="IPR012312">
    <property type="entry name" value="Hemerythrin-like"/>
</dbReference>
<name>A0A9W4JD76_9EURO</name>
<evidence type="ECO:0000259" key="1">
    <source>
        <dbReference type="Pfam" id="PF01814"/>
    </source>
</evidence>
<dbReference type="EMBL" id="CAJVPA010000192">
    <property type="protein sequence ID" value="CAG8386579.1"/>
    <property type="molecule type" value="Genomic_DNA"/>
</dbReference>